<comment type="similarity">
    <text evidence="1">Belongs to the WAPL family.</text>
</comment>
<feature type="compositionally biased region" description="Basic and acidic residues" evidence="2">
    <location>
        <begin position="120"/>
        <end position="130"/>
    </location>
</feature>
<protein>
    <recommendedName>
        <fullName evidence="3">WAPL domain-containing protein</fullName>
    </recommendedName>
</protein>
<feature type="compositionally biased region" description="Basic and acidic residues" evidence="2">
    <location>
        <begin position="664"/>
        <end position="678"/>
    </location>
</feature>
<dbReference type="InterPro" id="IPR012502">
    <property type="entry name" value="WAPL_dom"/>
</dbReference>
<feature type="domain" description="WAPL" evidence="3">
    <location>
        <begin position="236"/>
        <end position="752"/>
    </location>
</feature>
<proteinExistence type="inferred from homology"/>
<feature type="region of interest" description="Disordered" evidence="2">
    <location>
        <begin position="1"/>
        <end position="20"/>
    </location>
</feature>
<dbReference type="Proteomes" id="UP000494206">
    <property type="component" value="Unassembled WGS sequence"/>
</dbReference>
<evidence type="ECO:0000259" key="3">
    <source>
        <dbReference type="PROSITE" id="PS51271"/>
    </source>
</evidence>
<keyword evidence="5" id="KW-1185">Reference proteome</keyword>
<feature type="compositionally biased region" description="Low complexity" evidence="2">
    <location>
        <begin position="87"/>
        <end position="99"/>
    </location>
</feature>
<dbReference type="SUPFAM" id="SSF48371">
    <property type="entry name" value="ARM repeat"/>
    <property type="match status" value="1"/>
</dbReference>
<feature type="compositionally biased region" description="Acidic residues" evidence="2">
    <location>
        <begin position="647"/>
        <end position="663"/>
    </location>
</feature>
<accession>A0A8S1ERA9</accession>
<feature type="compositionally biased region" description="Low complexity" evidence="2">
    <location>
        <begin position="1"/>
        <end position="18"/>
    </location>
</feature>
<name>A0A8S1ERA9_9PELO</name>
<dbReference type="PANTHER" id="PTHR22100:SF13">
    <property type="entry name" value="WINGS APART-LIKE PROTEIN HOMOLOG"/>
    <property type="match status" value="1"/>
</dbReference>
<dbReference type="OrthoDB" id="78088at2759"/>
<dbReference type="Pfam" id="PF07814">
    <property type="entry name" value="WAPL"/>
    <property type="match status" value="1"/>
</dbReference>
<feature type="compositionally biased region" description="Low complexity" evidence="2">
    <location>
        <begin position="47"/>
        <end position="60"/>
    </location>
</feature>
<dbReference type="Gene3D" id="1.25.10.10">
    <property type="entry name" value="Leucine-rich Repeat Variant"/>
    <property type="match status" value="1"/>
</dbReference>
<sequence length="776" mass="87018">MAHKSASFKAGFSSSTSSIDDAFSKPVVRRRFQNTIAQHNLSETTDDTVLPSVSDDSSSPHNRAQVFSPPISIPETLSDGNADTNLSSSDSESDIPASSQNSTGSLSRKLESSKITTEQPIREKKSRPYEFEEDDGVAQPNFKKLKEEPQGIVGAKFIPKKDKKPVYNHRWNSDDAEEDEDDIPPPRQSSSSSKSDSFAFDERKPIQPVLSAQPRRPIYCRQPKPSSSSSSSSSSSAAYLRMKSRVKNVKDPNEILESGEYDDFKQDIVYILSTLRNKSSAVNVKCLSAISLARKCVIPEFRQFIKSEGMGSSVFRALADAPENEIFALTASTVIYLLSRDFNAVKIDFPSLKLISQLLRVETLGEECDERERMLNMVWDVFNTYIEKQEVGGRKVTFEMKKENICASSLVLEAMVFISTRCSNDEAFKTELLNLGILQWIVAKVEAMVNKLENDDEDETAAVMTLDRCFRILENCSMLHKKNQAFLISHRGSTLINMLAKCLRLMHEKAVKISEDRAEKLMSVLALMARVLINLSHENELCCSKLGQIDGFLPACLMSFTYLAPKYAGDDKKFDIYVMMSSLLTNLVERCNVNRKKLIGINVKVCDVDGQVSEAESLQAITKLFVHHESQAKTIDEDLDKELAFEECEGEENEDDGSSDDEDGAKKDGRLDRNKMDDMNDDDMVNAVQQVMTKAHAHMEDSIIASYLALLIGCLLQQNEEHVDEVRKELPDGSFAKMLEQLQRFLDFMKVTLEKKGGNAGCRAIEKIIDLLERLE</sequence>
<feature type="region of interest" description="Disordered" evidence="2">
    <location>
        <begin position="647"/>
        <end position="680"/>
    </location>
</feature>
<evidence type="ECO:0000313" key="5">
    <source>
        <dbReference type="Proteomes" id="UP000494206"/>
    </source>
</evidence>
<evidence type="ECO:0000313" key="4">
    <source>
        <dbReference type="EMBL" id="CAB3406175.1"/>
    </source>
</evidence>
<evidence type="ECO:0000256" key="1">
    <source>
        <dbReference type="ARBA" id="ARBA00006854"/>
    </source>
</evidence>
<dbReference type="EMBL" id="CADEPM010000005">
    <property type="protein sequence ID" value="CAB3406175.1"/>
    <property type="molecule type" value="Genomic_DNA"/>
</dbReference>
<dbReference type="InterPro" id="IPR016024">
    <property type="entry name" value="ARM-type_fold"/>
</dbReference>
<feature type="compositionally biased region" description="Polar residues" evidence="2">
    <location>
        <begin position="34"/>
        <end position="43"/>
    </location>
</feature>
<feature type="compositionally biased region" description="Acidic residues" evidence="2">
    <location>
        <begin position="174"/>
        <end position="183"/>
    </location>
</feature>
<dbReference type="InterPro" id="IPR039874">
    <property type="entry name" value="WAPL"/>
</dbReference>
<reference evidence="4 5" key="1">
    <citation type="submission" date="2020-04" db="EMBL/GenBank/DDBJ databases">
        <authorList>
            <person name="Laetsch R D."/>
            <person name="Stevens L."/>
            <person name="Kumar S."/>
            <person name="Blaxter L. M."/>
        </authorList>
    </citation>
    <scope>NUCLEOTIDE SEQUENCE [LARGE SCALE GENOMIC DNA]</scope>
</reference>
<dbReference type="InterPro" id="IPR022771">
    <property type="entry name" value="WAPL_C"/>
</dbReference>
<organism evidence="4 5">
    <name type="scientific">Caenorhabditis bovis</name>
    <dbReference type="NCBI Taxonomy" id="2654633"/>
    <lineage>
        <taxon>Eukaryota</taxon>
        <taxon>Metazoa</taxon>
        <taxon>Ecdysozoa</taxon>
        <taxon>Nematoda</taxon>
        <taxon>Chromadorea</taxon>
        <taxon>Rhabditida</taxon>
        <taxon>Rhabditina</taxon>
        <taxon>Rhabditomorpha</taxon>
        <taxon>Rhabditoidea</taxon>
        <taxon>Rhabditidae</taxon>
        <taxon>Peloderinae</taxon>
        <taxon>Caenorhabditis</taxon>
    </lineage>
</organism>
<feature type="compositionally biased region" description="Low complexity" evidence="2">
    <location>
        <begin position="226"/>
        <end position="236"/>
    </location>
</feature>
<dbReference type="InterPro" id="IPR011989">
    <property type="entry name" value="ARM-like"/>
</dbReference>
<feature type="region of interest" description="Disordered" evidence="2">
    <location>
        <begin position="34"/>
        <end position="236"/>
    </location>
</feature>
<gene>
    <name evidence="4" type="ORF">CBOVIS_LOCUS8283</name>
</gene>
<comment type="caution">
    <text evidence="4">The sequence shown here is derived from an EMBL/GenBank/DDBJ whole genome shotgun (WGS) entry which is preliminary data.</text>
</comment>
<dbReference type="PANTHER" id="PTHR22100">
    <property type="entry name" value="WINGS APART-LIKE PROTEIN HOMOLOG"/>
    <property type="match status" value="1"/>
</dbReference>
<dbReference type="PROSITE" id="PS51271">
    <property type="entry name" value="WAPL"/>
    <property type="match status" value="1"/>
</dbReference>
<evidence type="ECO:0000256" key="2">
    <source>
        <dbReference type="SAM" id="MobiDB-lite"/>
    </source>
</evidence>
<dbReference type="AlphaFoldDB" id="A0A8S1ERA9"/>